<dbReference type="GO" id="GO:0016405">
    <property type="term" value="F:CoA-ligase activity"/>
    <property type="evidence" value="ECO:0007669"/>
    <property type="project" value="UniProtKB-ARBA"/>
</dbReference>
<evidence type="ECO:0000313" key="7">
    <source>
        <dbReference type="EMBL" id="KHK90217.1"/>
    </source>
</evidence>
<dbReference type="SUPFAM" id="SSF56801">
    <property type="entry name" value="Acetyl-CoA synthetase-like"/>
    <property type="match status" value="1"/>
</dbReference>
<dbReference type="RefSeq" id="WP_039286333.1">
    <property type="nucleotide sequence ID" value="NZ_JTDI01000005.1"/>
</dbReference>
<dbReference type="Pfam" id="PF00501">
    <property type="entry name" value="AMP-binding"/>
    <property type="match status" value="1"/>
</dbReference>
<dbReference type="Pfam" id="PF13193">
    <property type="entry name" value="AMP-binding_C"/>
    <property type="match status" value="1"/>
</dbReference>
<dbReference type="InterPro" id="IPR000873">
    <property type="entry name" value="AMP-dep_synth/lig_dom"/>
</dbReference>
<dbReference type="AlphaFoldDB" id="A0A0B1ZI87"/>
<dbReference type="InterPro" id="IPR025110">
    <property type="entry name" value="AMP-bd_C"/>
</dbReference>
<evidence type="ECO:0000259" key="6">
    <source>
        <dbReference type="Pfam" id="PF13193"/>
    </source>
</evidence>
<proteinExistence type="inferred from homology"/>
<evidence type="ECO:0000256" key="3">
    <source>
        <dbReference type="ARBA" id="ARBA00022741"/>
    </source>
</evidence>
<dbReference type="Proteomes" id="UP000031057">
    <property type="component" value="Unassembled WGS sequence"/>
</dbReference>
<evidence type="ECO:0000256" key="4">
    <source>
        <dbReference type="ARBA" id="ARBA00022840"/>
    </source>
</evidence>
<sequence length="540" mass="58884">MNRTPEQQVEDLIARHSRHEPLVSVLCETHDRAAVAFRFVDADMRCTELTHGELADRSRQLAAGLVGIGLGRGDRVATLMDKSEDYVATLLAIWRLGAVHVPLFTAFAYAAIELRVSGSKAKALVFDDRYRSNLRLDGGEDLHSSGITMIAAGEAETGEIALADLFRDVPPEGIPAPAIGPDDPIIHIFTSGTTGKAKGVVVPKSALACFEVYGRFALDLRKDDVFWNAADPGWAYGLYFAILLPMLSGIPSLLLKPRFSAELAVALLETFEVTNFAGAPTIYRALMACERQPSGVNLRCASSAGEPLTPDVNQWAPAALGVAVHDQYGQTEASMLINNHQHPDLRSPLKPGSMGRPMPGWTAEILAEDEDRPLPANEKGRLAFDLERSPLAWFSGYTGISAQEAGKISADGRWYITGDVAYRDEDGDFFFASRDDDVIIMAGYRIGPFDIESVLVDHPAVAEAAVVARPDRSKGEIVAAYVVLNKDRAPSNDLAAELQAWVKTRYSAHAYPRVVEFVETLPRTPAGKIQRYRLRQLQSA</sequence>
<comment type="caution">
    <text evidence="7">The sequence shown here is derived from an EMBL/GenBank/DDBJ whole genome shotgun (WGS) entry which is preliminary data.</text>
</comment>
<evidence type="ECO:0000256" key="1">
    <source>
        <dbReference type="ARBA" id="ARBA00006432"/>
    </source>
</evidence>
<dbReference type="STRING" id="1348853.LK12_16305"/>
<dbReference type="GO" id="GO:0006633">
    <property type="term" value="P:fatty acid biosynthetic process"/>
    <property type="evidence" value="ECO:0007669"/>
    <property type="project" value="TreeGrafter"/>
</dbReference>
<dbReference type="GO" id="GO:0004321">
    <property type="term" value="F:fatty-acyl-CoA synthase activity"/>
    <property type="evidence" value="ECO:0007669"/>
    <property type="project" value="TreeGrafter"/>
</dbReference>
<keyword evidence="8" id="KW-1185">Reference proteome</keyword>
<dbReference type="GO" id="GO:0005524">
    <property type="term" value="F:ATP binding"/>
    <property type="evidence" value="ECO:0007669"/>
    <property type="project" value="UniProtKB-KW"/>
</dbReference>
<name>A0A0B1ZI87_9SPHN</name>
<dbReference type="GO" id="GO:0006637">
    <property type="term" value="P:acyl-CoA metabolic process"/>
    <property type="evidence" value="ECO:0007669"/>
    <property type="project" value="TreeGrafter"/>
</dbReference>
<keyword evidence="3" id="KW-0547">Nucleotide-binding</keyword>
<accession>A0A0B1ZI87</accession>
<dbReference type="PANTHER" id="PTHR43605">
    <property type="entry name" value="ACYL-COENZYME A SYNTHETASE"/>
    <property type="match status" value="1"/>
</dbReference>
<dbReference type="InterPro" id="IPR051087">
    <property type="entry name" value="Mitochondrial_ACSM"/>
</dbReference>
<dbReference type="PANTHER" id="PTHR43605:SF10">
    <property type="entry name" value="ACYL-COA SYNTHETASE MEDIUM CHAIN FAMILY MEMBER 3"/>
    <property type="match status" value="1"/>
</dbReference>
<gene>
    <name evidence="7" type="ORF">LK12_16305</name>
</gene>
<evidence type="ECO:0000256" key="2">
    <source>
        <dbReference type="ARBA" id="ARBA00022598"/>
    </source>
</evidence>
<dbReference type="OrthoDB" id="9803968at2"/>
<dbReference type="Gene3D" id="3.30.300.30">
    <property type="match status" value="1"/>
</dbReference>
<dbReference type="InterPro" id="IPR042099">
    <property type="entry name" value="ANL_N_sf"/>
</dbReference>
<evidence type="ECO:0000259" key="5">
    <source>
        <dbReference type="Pfam" id="PF00501"/>
    </source>
</evidence>
<dbReference type="GO" id="GO:0015645">
    <property type="term" value="F:fatty acid ligase activity"/>
    <property type="evidence" value="ECO:0007669"/>
    <property type="project" value="TreeGrafter"/>
</dbReference>
<dbReference type="EMBL" id="JTDI01000005">
    <property type="protein sequence ID" value="KHK90217.1"/>
    <property type="molecule type" value="Genomic_DNA"/>
</dbReference>
<dbReference type="Gene3D" id="3.40.50.12780">
    <property type="entry name" value="N-terminal domain of ligase-like"/>
    <property type="match status" value="1"/>
</dbReference>
<comment type="similarity">
    <text evidence="1">Belongs to the ATP-dependent AMP-binding enzyme family.</text>
</comment>
<evidence type="ECO:0000313" key="8">
    <source>
        <dbReference type="Proteomes" id="UP000031057"/>
    </source>
</evidence>
<protein>
    <submittedName>
        <fullName evidence="7">AMP-dependent synthetase</fullName>
    </submittedName>
</protein>
<feature type="domain" description="AMP-binding enzyme C-terminal" evidence="6">
    <location>
        <begin position="451"/>
        <end position="528"/>
    </location>
</feature>
<keyword evidence="4" id="KW-0067">ATP-binding</keyword>
<keyword evidence="2" id="KW-0436">Ligase</keyword>
<dbReference type="InterPro" id="IPR045851">
    <property type="entry name" value="AMP-bd_C_sf"/>
</dbReference>
<organism evidence="7 8">
    <name type="scientific">Novosphingobium malaysiense</name>
    <dbReference type="NCBI Taxonomy" id="1348853"/>
    <lineage>
        <taxon>Bacteria</taxon>
        <taxon>Pseudomonadati</taxon>
        <taxon>Pseudomonadota</taxon>
        <taxon>Alphaproteobacteria</taxon>
        <taxon>Sphingomonadales</taxon>
        <taxon>Sphingomonadaceae</taxon>
        <taxon>Novosphingobium</taxon>
    </lineage>
</organism>
<reference evidence="7 8" key="1">
    <citation type="submission" date="2014-10" db="EMBL/GenBank/DDBJ databases">
        <title>Genome sequence of Novosphingobium malaysiense MUSC 273(T).</title>
        <authorList>
            <person name="Lee L.-H."/>
        </authorList>
    </citation>
    <scope>NUCLEOTIDE SEQUENCE [LARGE SCALE GENOMIC DNA]</scope>
    <source>
        <strain evidence="7 8">MUSC 273</strain>
    </source>
</reference>
<feature type="domain" description="AMP-dependent synthetase/ligase" evidence="5">
    <location>
        <begin position="30"/>
        <end position="383"/>
    </location>
</feature>